<keyword evidence="3" id="KW-1185">Reference proteome</keyword>
<gene>
    <name evidence="2" type="ORF">OM960_22445</name>
</gene>
<feature type="domain" description="Transposase putative helix-turn-helix" evidence="1">
    <location>
        <begin position="1"/>
        <end position="42"/>
    </location>
</feature>
<dbReference type="RefSeq" id="WP_264773540.1">
    <property type="nucleotide sequence ID" value="NZ_JAPDOG010000038.1"/>
</dbReference>
<dbReference type="EMBL" id="JAPDOG010000038">
    <property type="protein sequence ID" value="MCW3784291.1"/>
    <property type="molecule type" value="Genomic_DNA"/>
</dbReference>
<reference evidence="2 3" key="1">
    <citation type="submission" date="2022-10" db="EMBL/GenBank/DDBJ databases">
        <title>Defluviimonas sp. CAU 1641 isolated from mud.</title>
        <authorList>
            <person name="Kim W."/>
        </authorList>
    </citation>
    <scope>NUCLEOTIDE SEQUENCE [LARGE SCALE GENOMIC DNA]</scope>
    <source>
        <strain evidence="2 3">CAU 1641</strain>
    </source>
</reference>
<organism evidence="2 3">
    <name type="scientific">Defluviimonas salinarum</name>
    <dbReference type="NCBI Taxonomy" id="2992147"/>
    <lineage>
        <taxon>Bacteria</taxon>
        <taxon>Pseudomonadati</taxon>
        <taxon>Pseudomonadota</taxon>
        <taxon>Alphaproteobacteria</taxon>
        <taxon>Rhodobacterales</taxon>
        <taxon>Paracoccaceae</taxon>
        <taxon>Albidovulum</taxon>
    </lineage>
</organism>
<evidence type="ECO:0000313" key="2">
    <source>
        <dbReference type="EMBL" id="MCW3784291.1"/>
    </source>
</evidence>
<accession>A0ABT3J9D2</accession>
<feature type="non-terminal residue" evidence="2">
    <location>
        <position position="175"/>
    </location>
</feature>
<name>A0ABT3J9D2_9RHOB</name>
<evidence type="ECO:0000259" key="1">
    <source>
        <dbReference type="Pfam" id="PF12323"/>
    </source>
</evidence>
<dbReference type="Proteomes" id="UP001207582">
    <property type="component" value="Unassembled WGS sequence"/>
</dbReference>
<sequence>MEVIRGHVYRLKPTPEQDALMARTAGVTRLVYNLALEQRRTWGGRRYGGGRSRTFGAKGLSGELSELRRTFDWIGAVSQTAQNQALIDLDRAFANFFEGRAGYPKPRRKGRDDAFRQVGREIAVRRLNAKWSEVKILKIGWVRYRDTRPLRPRADGAVEIRNATIRRRAGGGWEI</sequence>
<evidence type="ECO:0000313" key="3">
    <source>
        <dbReference type="Proteomes" id="UP001207582"/>
    </source>
</evidence>
<dbReference type="InterPro" id="IPR021027">
    <property type="entry name" value="Transposase_put_HTH"/>
</dbReference>
<protein>
    <submittedName>
        <fullName evidence="2">Helix-turn-helix domain-containing protein</fullName>
    </submittedName>
</protein>
<dbReference type="Pfam" id="PF12323">
    <property type="entry name" value="HTH_OrfB_IS605"/>
    <property type="match status" value="1"/>
</dbReference>
<proteinExistence type="predicted"/>
<comment type="caution">
    <text evidence="2">The sequence shown here is derived from an EMBL/GenBank/DDBJ whole genome shotgun (WGS) entry which is preliminary data.</text>
</comment>